<keyword evidence="3" id="KW-0804">Transcription</keyword>
<dbReference type="InterPro" id="IPR001647">
    <property type="entry name" value="HTH_TetR"/>
</dbReference>
<keyword evidence="2" id="KW-0238">DNA-binding</keyword>
<keyword evidence="9" id="KW-1185">Reference proteome</keyword>
<keyword evidence="1" id="KW-0805">Transcription regulation</keyword>
<accession>A0A9X3T772</accession>
<reference evidence="6" key="1">
    <citation type="submission" date="2022-12" db="EMBL/GenBank/DDBJ databases">
        <title>Gycomyces niveus sp.nov., a novel actinomycete isolated from soil in Shouguang.</title>
        <authorList>
            <person name="Yang X."/>
        </authorList>
    </citation>
    <scope>NUCLEOTIDE SEQUENCE</scope>
    <source>
        <strain evidence="6">DSM 44724</strain>
    </source>
</reference>
<dbReference type="EMBL" id="JAVDYD010000001">
    <property type="protein sequence ID" value="MDR7341099.1"/>
    <property type="molecule type" value="Genomic_DNA"/>
</dbReference>
<evidence type="ECO:0000313" key="6">
    <source>
        <dbReference type="EMBL" id="MDA1383908.1"/>
    </source>
</evidence>
<reference evidence="7 9" key="2">
    <citation type="submission" date="2023-07" db="EMBL/GenBank/DDBJ databases">
        <title>Sequencing the genomes of 1000 actinobacteria strains.</title>
        <authorList>
            <person name="Klenk H.-P."/>
        </authorList>
    </citation>
    <scope>NUCLEOTIDE SEQUENCE [LARGE SCALE GENOMIC DNA]</scope>
    <source>
        <strain evidence="7 9">DSM 44724</strain>
    </source>
</reference>
<dbReference type="Gene3D" id="1.10.357.10">
    <property type="entry name" value="Tetracycline Repressor, domain 2"/>
    <property type="match status" value="1"/>
</dbReference>
<gene>
    <name evidence="7" type="ORF">J2S69_004818</name>
    <name evidence="6" type="ORF">O2L01_02830</name>
</gene>
<organism evidence="6 8">
    <name type="scientific">Glycomyces lechevalierae</name>
    <dbReference type="NCBI Taxonomy" id="256034"/>
    <lineage>
        <taxon>Bacteria</taxon>
        <taxon>Bacillati</taxon>
        <taxon>Actinomycetota</taxon>
        <taxon>Actinomycetes</taxon>
        <taxon>Glycomycetales</taxon>
        <taxon>Glycomycetaceae</taxon>
        <taxon>Glycomyces</taxon>
    </lineage>
</organism>
<dbReference type="PANTHER" id="PTHR30055:SF234">
    <property type="entry name" value="HTH-TYPE TRANSCRIPTIONAL REGULATOR BETI"/>
    <property type="match status" value="1"/>
</dbReference>
<dbReference type="InterPro" id="IPR009057">
    <property type="entry name" value="Homeodomain-like_sf"/>
</dbReference>
<dbReference type="EMBL" id="JAPZVQ010000001">
    <property type="protein sequence ID" value="MDA1383908.1"/>
    <property type="molecule type" value="Genomic_DNA"/>
</dbReference>
<evidence type="ECO:0000313" key="9">
    <source>
        <dbReference type="Proteomes" id="UP001183604"/>
    </source>
</evidence>
<evidence type="ECO:0000259" key="5">
    <source>
        <dbReference type="Pfam" id="PF17939"/>
    </source>
</evidence>
<evidence type="ECO:0000313" key="8">
    <source>
        <dbReference type="Proteomes" id="UP001145799"/>
    </source>
</evidence>
<dbReference type="SUPFAM" id="SSF46689">
    <property type="entry name" value="Homeodomain-like"/>
    <property type="match status" value="1"/>
</dbReference>
<evidence type="ECO:0000259" key="4">
    <source>
        <dbReference type="Pfam" id="PF00440"/>
    </source>
</evidence>
<dbReference type="Pfam" id="PF17939">
    <property type="entry name" value="TetR_C_30"/>
    <property type="match status" value="1"/>
</dbReference>
<dbReference type="Pfam" id="PF00440">
    <property type="entry name" value="TetR_N"/>
    <property type="match status" value="1"/>
</dbReference>
<dbReference type="InterPro" id="IPR041586">
    <property type="entry name" value="PsrA_TetR_C"/>
</dbReference>
<dbReference type="InterPro" id="IPR050109">
    <property type="entry name" value="HTH-type_TetR-like_transc_reg"/>
</dbReference>
<comment type="caution">
    <text evidence="6">The sequence shown here is derived from an EMBL/GenBank/DDBJ whole genome shotgun (WGS) entry which is preliminary data.</text>
</comment>
<evidence type="ECO:0000313" key="7">
    <source>
        <dbReference type="EMBL" id="MDR7341099.1"/>
    </source>
</evidence>
<sequence>MPAGTRRAEQLHATREAILDAAERLFAEQSLEVSARKVSETAGQGNNTAVTYHFGSKEGLVKAVIERHSADIEERRRAMIDRADGSDDLRDWLACLVRPLTDHLAALGNHTWYARFREQTATDPAYRAVLTRESREAAALQRTVREIDRCFPPLPPEVRAERGAMMRLLLVHMPAQRERQLAEGEPTASADWDGAANRLIDAIVAICHAPAASDV</sequence>
<evidence type="ECO:0000256" key="2">
    <source>
        <dbReference type="ARBA" id="ARBA00023125"/>
    </source>
</evidence>
<dbReference type="Proteomes" id="UP001183604">
    <property type="component" value="Unassembled WGS sequence"/>
</dbReference>
<dbReference type="AlphaFoldDB" id="A0A9X3T772"/>
<feature type="domain" description="PsrA tetracyclin repressor-like C-terminal" evidence="5">
    <location>
        <begin position="95"/>
        <end position="205"/>
    </location>
</feature>
<protein>
    <submittedName>
        <fullName evidence="7">AcrR family transcriptional regulator</fullName>
    </submittedName>
    <submittedName>
        <fullName evidence="6">TetR family transcriptional regulator</fullName>
    </submittedName>
</protein>
<dbReference type="GO" id="GO:0003700">
    <property type="term" value="F:DNA-binding transcription factor activity"/>
    <property type="evidence" value="ECO:0007669"/>
    <property type="project" value="TreeGrafter"/>
</dbReference>
<evidence type="ECO:0000256" key="3">
    <source>
        <dbReference type="ARBA" id="ARBA00023163"/>
    </source>
</evidence>
<dbReference type="GO" id="GO:0000976">
    <property type="term" value="F:transcription cis-regulatory region binding"/>
    <property type="evidence" value="ECO:0007669"/>
    <property type="project" value="TreeGrafter"/>
</dbReference>
<evidence type="ECO:0000256" key="1">
    <source>
        <dbReference type="ARBA" id="ARBA00023015"/>
    </source>
</evidence>
<feature type="domain" description="HTH tetR-type" evidence="4">
    <location>
        <begin position="18"/>
        <end position="64"/>
    </location>
</feature>
<dbReference type="Proteomes" id="UP001145799">
    <property type="component" value="Unassembled WGS sequence"/>
</dbReference>
<dbReference type="PANTHER" id="PTHR30055">
    <property type="entry name" value="HTH-TYPE TRANSCRIPTIONAL REGULATOR RUTR"/>
    <property type="match status" value="1"/>
</dbReference>
<dbReference type="RefSeq" id="WP_270120235.1">
    <property type="nucleotide sequence ID" value="NZ_BAAAOM010000001.1"/>
</dbReference>
<proteinExistence type="predicted"/>
<name>A0A9X3T772_9ACTN</name>